<keyword evidence="1" id="KW-0812">Transmembrane</keyword>
<dbReference type="RefSeq" id="WP_284526489.1">
    <property type="nucleotide sequence ID" value="NZ_CP126446.1"/>
</dbReference>
<organism evidence="2 3">
    <name type="scientific">Pontibacillus chungwhensis</name>
    <dbReference type="NCBI Taxonomy" id="265426"/>
    <lineage>
        <taxon>Bacteria</taxon>
        <taxon>Bacillati</taxon>
        <taxon>Bacillota</taxon>
        <taxon>Bacilli</taxon>
        <taxon>Bacillales</taxon>
        <taxon>Bacillaceae</taxon>
        <taxon>Pontibacillus</taxon>
    </lineage>
</organism>
<sequence>MILIYLVIFVLVCYGFIFSLIRVIKEDESHHQYTLHKHLTVLYFIVWSALIMFVN</sequence>
<evidence type="ECO:0000313" key="3">
    <source>
        <dbReference type="Proteomes" id="UP001236652"/>
    </source>
</evidence>
<name>A0ABY8UY50_9BACI</name>
<dbReference type="EMBL" id="CP126446">
    <property type="protein sequence ID" value="WIF96581.1"/>
    <property type="molecule type" value="Genomic_DNA"/>
</dbReference>
<dbReference type="Proteomes" id="UP001236652">
    <property type="component" value="Chromosome"/>
</dbReference>
<evidence type="ECO:0000256" key="1">
    <source>
        <dbReference type="SAM" id="Phobius"/>
    </source>
</evidence>
<keyword evidence="3" id="KW-1185">Reference proteome</keyword>
<evidence type="ECO:0000313" key="2">
    <source>
        <dbReference type="EMBL" id="WIF96581.1"/>
    </source>
</evidence>
<feature type="transmembrane region" description="Helical" evidence="1">
    <location>
        <begin position="6"/>
        <end position="24"/>
    </location>
</feature>
<keyword evidence="1" id="KW-0472">Membrane</keyword>
<gene>
    <name evidence="2" type="ORF">QNI29_12550</name>
</gene>
<accession>A0ABY8UY50</accession>
<protein>
    <submittedName>
        <fullName evidence="2">Uncharacterized protein</fullName>
    </submittedName>
</protein>
<feature type="transmembrane region" description="Helical" evidence="1">
    <location>
        <begin position="36"/>
        <end position="54"/>
    </location>
</feature>
<proteinExistence type="predicted"/>
<reference evidence="2 3" key="1">
    <citation type="submission" date="2023-05" db="EMBL/GenBank/DDBJ databases">
        <title>Comparative genomics reveals the evidence of polycyclic aromatic hydrocarbons degradation in moderately halophilic genus Pontibacillus.</title>
        <authorList>
            <person name="Yang H."/>
            <person name="Qian Z."/>
        </authorList>
    </citation>
    <scope>NUCLEOTIDE SEQUENCE [LARGE SCALE GENOMIC DNA]</scope>
    <source>
        <strain evidence="3">HN14</strain>
    </source>
</reference>
<keyword evidence="1" id="KW-1133">Transmembrane helix</keyword>